<dbReference type="GO" id="GO:0005524">
    <property type="term" value="F:ATP binding"/>
    <property type="evidence" value="ECO:0007669"/>
    <property type="project" value="UniProtKB-KW"/>
</dbReference>
<dbReference type="AlphaFoldDB" id="A0A6A7C5X6"/>
<dbReference type="SUPFAM" id="SSF56112">
    <property type="entry name" value="Protein kinase-like (PK-like)"/>
    <property type="match status" value="1"/>
</dbReference>
<dbReference type="GO" id="GO:0004674">
    <property type="term" value="F:protein serine/threonine kinase activity"/>
    <property type="evidence" value="ECO:0007669"/>
    <property type="project" value="UniProtKB-KW"/>
</dbReference>
<dbReference type="PANTHER" id="PTHR24356">
    <property type="entry name" value="SERINE/THREONINE-PROTEIN KINASE"/>
    <property type="match status" value="1"/>
</dbReference>
<reference evidence="11" key="1">
    <citation type="journal article" date="2020" name="Stud. Mycol.">
        <title>101 Dothideomycetes genomes: a test case for predicting lifestyles and emergence of pathogens.</title>
        <authorList>
            <person name="Haridas S."/>
            <person name="Albert R."/>
            <person name="Binder M."/>
            <person name="Bloem J."/>
            <person name="Labutti K."/>
            <person name="Salamov A."/>
            <person name="Andreopoulos B."/>
            <person name="Baker S."/>
            <person name="Barry K."/>
            <person name="Bills G."/>
            <person name="Bluhm B."/>
            <person name="Cannon C."/>
            <person name="Castanera R."/>
            <person name="Culley D."/>
            <person name="Daum C."/>
            <person name="Ezra D."/>
            <person name="Gonzalez J."/>
            <person name="Henrissat B."/>
            <person name="Kuo A."/>
            <person name="Liang C."/>
            <person name="Lipzen A."/>
            <person name="Lutzoni F."/>
            <person name="Magnuson J."/>
            <person name="Mondo S."/>
            <person name="Nolan M."/>
            <person name="Ohm R."/>
            <person name="Pangilinan J."/>
            <person name="Park H.-J."/>
            <person name="Ramirez L."/>
            <person name="Alfaro M."/>
            <person name="Sun H."/>
            <person name="Tritt A."/>
            <person name="Yoshinaga Y."/>
            <person name="Zwiers L.-H."/>
            <person name="Turgeon B."/>
            <person name="Goodwin S."/>
            <person name="Spatafora J."/>
            <person name="Crous P."/>
            <person name="Grigoriev I."/>
        </authorList>
    </citation>
    <scope>NUCLEOTIDE SEQUENCE</scope>
    <source>
        <strain evidence="11">CBS 480.64</strain>
    </source>
</reference>
<evidence type="ECO:0000256" key="1">
    <source>
        <dbReference type="ARBA" id="ARBA00012513"/>
    </source>
</evidence>
<keyword evidence="5 11" id="KW-0418">Kinase</keyword>
<evidence type="ECO:0000256" key="4">
    <source>
        <dbReference type="ARBA" id="ARBA00022741"/>
    </source>
</evidence>
<dbReference type="SMART" id="SM00220">
    <property type="entry name" value="S_TKc"/>
    <property type="match status" value="1"/>
</dbReference>
<dbReference type="PANTHER" id="PTHR24356:SF400">
    <property type="entry name" value="SERINE_THREONINE-PROTEIN KINASE CBK1"/>
    <property type="match status" value="1"/>
</dbReference>
<evidence type="ECO:0000256" key="8">
    <source>
        <dbReference type="ARBA" id="ARBA00048679"/>
    </source>
</evidence>
<evidence type="ECO:0000259" key="9">
    <source>
        <dbReference type="PROSITE" id="PS50011"/>
    </source>
</evidence>
<dbReference type="Gene3D" id="3.30.200.20">
    <property type="entry name" value="Phosphorylase Kinase, domain 1"/>
    <property type="match status" value="1"/>
</dbReference>
<keyword evidence="6" id="KW-0067">ATP-binding</keyword>
<accession>A0A6A7C5X6</accession>
<evidence type="ECO:0000259" key="10">
    <source>
        <dbReference type="PROSITE" id="PS51285"/>
    </source>
</evidence>
<dbReference type="Proteomes" id="UP000799421">
    <property type="component" value="Unassembled WGS sequence"/>
</dbReference>
<dbReference type="GO" id="GO:0035556">
    <property type="term" value="P:intracellular signal transduction"/>
    <property type="evidence" value="ECO:0007669"/>
    <property type="project" value="TreeGrafter"/>
</dbReference>
<keyword evidence="3" id="KW-0808">Transferase</keyword>
<name>A0A6A7C5X6_9PEZI</name>
<comment type="catalytic activity">
    <reaction evidence="7">
        <text>L-threonyl-[protein] + ATP = O-phospho-L-threonyl-[protein] + ADP + H(+)</text>
        <dbReference type="Rhea" id="RHEA:46608"/>
        <dbReference type="Rhea" id="RHEA-COMP:11060"/>
        <dbReference type="Rhea" id="RHEA-COMP:11605"/>
        <dbReference type="ChEBI" id="CHEBI:15378"/>
        <dbReference type="ChEBI" id="CHEBI:30013"/>
        <dbReference type="ChEBI" id="CHEBI:30616"/>
        <dbReference type="ChEBI" id="CHEBI:61977"/>
        <dbReference type="ChEBI" id="CHEBI:456216"/>
        <dbReference type="EC" id="2.7.11.1"/>
    </reaction>
</comment>
<evidence type="ECO:0000313" key="12">
    <source>
        <dbReference type="Proteomes" id="UP000799421"/>
    </source>
</evidence>
<protein>
    <recommendedName>
        <fullName evidence="1">non-specific serine/threonine protein kinase</fullName>
        <ecNumber evidence="1">2.7.11.1</ecNumber>
    </recommendedName>
</protein>
<dbReference type="InterPro" id="IPR011009">
    <property type="entry name" value="Kinase-like_dom_sf"/>
</dbReference>
<evidence type="ECO:0000256" key="6">
    <source>
        <dbReference type="ARBA" id="ARBA00022840"/>
    </source>
</evidence>
<keyword evidence="12" id="KW-1185">Reference proteome</keyword>
<dbReference type="InterPro" id="IPR000719">
    <property type="entry name" value="Prot_kinase_dom"/>
</dbReference>
<organism evidence="11 12">
    <name type="scientific">Piedraia hortae CBS 480.64</name>
    <dbReference type="NCBI Taxonomy" id="1314780"/>
    <lineage>
        <taxon>Eukaryota</taxon>
        <taxon>Fungi</taxon>
        <taxon>Dikarya</taxon>
        <taxon>Ascomycota</taxon>
        <taxon>Pezizomycotina</taxon>
        <taxon>Dothideomycetes</taxon>
        <taxon>Dothideomycetidae</taxon>
        <taxon>Capnodiales</taxon>
        <taxon>Piedraiaceae</taxon>
        <taxon>Piedraia</taxon>
    </lineage>
</organism>
<feature type="domain" description="Protein kinase" evidence="9">
    <location>
        <begin position="1"/>
        <end position="280"/>
    </location>
</feature>
<evidence type="ECO:0000256" key="3">
    <source>
        <dbReference type="ARBA" id="ARBA00022679"/>
    </source>
</evidence>
<evidence type="ECO:0000256" key="2">
    <source>
        <dbReference type="ARBA" id="ARBA00022527"/>
    </source>
</evidence>
<keyword evidence="4" id="KW-0547">Nucleotide-binding</keyword>
<dbReference type="OrthoDB" id="3638488at2759"/>
<feature type="domain" description="AGC-kinase C-terminal" evidence="10">
    <location>
        <begin position="281"/>
        <end position="356"/>
    </location>
</feature>
<dbReference type="PROSITE" id="PS50011">
    <property type="entry name" value="PROTEIN_KINASE_DOM"/>
    <property type="match status" value="1"/>
</dbReference>
<evidence type="ECO:0000256" key="7">
    <source>
        <dbReference type="ARBA" id="ARBA00047899"/>
    </source>
</evidence>
<dbReference type="Gene3D" id="1.10.510.10">
    <property type="entry name" value="Transferase(Phosphotransferase) domain 1"/>
    <property type="match status" value="1"/>
</dbReference>
<dbReference type="PROSITE" id="PS51285">
    <property type="entry name" value="AGC_KINASE_CTER"/>
    <property type="match status" value="1"/>
</dbReference>
<proteinExistence type="predicted"/>
<evidence type="ECO:0000313" key="11">
    <source>
        <dbReference type="EMBL" id="KAF2862976.1"/>
    </source>
</evidence>
<dbReference type="InterPro" id="IPR050236">
    <property type="entry name" value="Ser_Thr_kinase_AGC"/>
</dbReference>
<keyword evidence="2" id="KW-0723">Serine/threonine-protein kinase</keyword>
<comment type="catalytic activity">
    <reaction evidence="8">
        <text>L-seryl-[protein] + ATP = O-phospho-L-seryl-[protein] + ADP + H(+)</text>
        <dbReference type="Rhea" id="RHEA:17989"/>
        <dbReference type="Rhea" id="RHEA-COMP:9863"/>
        <dbReference type="Rhea" id="RHEA-COMP:11604"/>
        <dbReference type="ChEBI" id="CHEBI:15378"/>
        <dbReference type="ChEBI" id="CHEBI:29999"/>
        <dbReference type="ChEBI" id="CHEBI:30616"/>
        <dbReference type="ChEBI" id="CHEBI:83421"/>
        <dbReference type="ChEBI" id="CHEBI:456216"/>
        <dbReference type="EC" id="2.7.11.1"/>
    </reaction>
</comment>
<gene>
    <name evidence="11" type="ORF">K470DRAFT_290540</name>
</gene>
<dbReference type="EMBL" id="MU005963">
    <property type="protein sequence ID" value="KAF2862976.1"/>
    <property type="molecule type" value="Genomic_DNA"/>
</dbReference>
<evidence type="ECO:0000256" key="5">
    <source>
        <dbReference type="ARBA" id="ARBA00022777"/>
    </source>
</evidence>
<dbReference type="InterPro" id="IPR000961">
    <property type="entry name" value="AGC-kinase_C"/>
</dbReference>
<sequence length="480" mass="55403">MKVIRKSQMLRSCQEGHLRAERDFLISAEGSRWVVPLVASFQDSANLYLIMEYMIGGDFLGLLFREDVLDEEVASASGHLKISDFGLAFDGHWAHCQSYYSGQRYSLLEKLGIRITGDEQDAKEERDPKTKVELRPARADYDEAAMPDGLLEYRNRTERRKLARSAVGTSQYMAPEWSIGIILYECLYGRTPFYRETRHLTKQCIVDHVNTLNFPKIERWSRPTSEKRRALAPPSATVIDLLCKLLTHKEARLSSAQYRQGEGRCVFPNDAEDIKAHPFFHDVPWTQLHVSKPPFVPRVRRNQSIAKYFDDEKDILRTSGSTMLSILEIDDAVDLEHAKELLGANYSEWRRTRLEAEKRELGMECCCDDELQRIKDHLGPLNYAKWKAERILQVQEDMVDWGMVPPQTVAASAATAKLQQEKKPRPRDKLLRDPIVGRQVMEIRKKVAFYGYTYRRPKMVTSLEGGKKKRSIRPVMSEVF</sequence>
<dbReference type="EC" id="2.7.11.1" evidence="1"/>